<dbReference type="Gene3D" id="1.10.490.50">
    <property type="entry name" value="Antibiotic binding domain of TipA-like multidrug resistance regulators"/>
    <property type="match status" value="1"/>
</dbReference>
<keyword evidence="4" id="KW-0804">Transcription</keyword>
<evidence type="ECO:0000256" key="3">
    <source>
        <dbReference type="ARBA" id="ARBA00023159"/>
    </source>
</evidence>
<accession>W1YB04</accession>
<protein>
    <submittedName>
        <fullName evidence="6">Putative transcriptional regulator</fullName>
    </submittedName>
</protein>
<dbReference type="Pfam" id="PF07739">
    <property type="entry name" value="TipAS"/>
    <property type="match status" value="1"/>
</dbReference>
<dbReference type="InterPro" id="IPR000551">
    <property type="entry name" value="MerR-type_HTH_dom"/>
</dbReference>
<dbReference type="PANTHER" id="PTHR30204:SF90">
    <property type="entry name" value="HTH-TYPE TRANSCRIPTIONAL ACTIVATOR MTA"/>
    <property type="match status" value="1"/>
</dbReference>
<dbReference type="SUPFAM" id="SSF46955">
    <property type="entry name" value="Putative DNA-binding domain"/>
    <property type="match status" value="1"/>
</dbReference>
<dbReference type="EMBL" id="AZMM01007571">
    <property type="protein sequence ID" value="ETJ38299.1"/>
    <property type="molecule type" value="Genomic_DNA"/>
</dbReference>
<keyword evidence="3" id="KW-0010">Activator</keyword>
<dbReference type="InterPro" id="IPR047057">
    <property type="entry name" value="MerR_fam"/>
</dbReference>
<dbReference type="AlphaFoldDB" id="W1YB04"/>
<dbReference type="CDD" id="cd01106">
    <property type="entry name" value="HTH_TipAL-Mta"/>
    <property type="match status" value="1"/>
</dbReference>
<dbReference type="GO" id="GO:0003677">
    <property type="term" value="F:DNA binding"/>
    <property type="evidence" value="ECO:0007669"/>
    <property type="project" value="UniProtKB-KW"/>
</dbReference>
<proteinExistence type="predicted"/>
<evidence type="ECO:0000256" key="2">
    <source>
        <dbReference type="ARBA" id="ARBA00023125"/>
    </source>
</evidence>
<reference evidence="6" key="1">
    <citation type="submission" date="2013-12" db="EMBL/GenBank/DDBJ databases">
        <title>A Varibaculum cambriense genome reconstructed from a premature infant gut community with otherwise low bacterial novelty that shifts toward anaerobic metabolism during the third week of life.</title>
        <authorList>
            <person name="Brown C.T."/>
            <person name="Sharon I."/>
            <person name="Thomas B.C."/>
            <person name="Castelle C.J."/>
            <person name="Morowitz M.J."/>
            <person name="Banfield J.F."/>
        </authorList>
    </citation>
    <scope>NUCLEOTIDE SEQUENCE</scope>
</reference>
<organism evidence="6">
    <name type="scientific">human gut metagenome</name>
    <dbReference type="NCBI Taxonomy" id="408170"/>
    <lineage>
        <taxon>unclassified sequences</taxon>
        <taxon>metagenomes</taxon>
        <taxon>organismal metagenomes</taxon>
    </lineage>
</organism>
<dbReference type="PANTHER" id="PTHR30204">
    <property type="entry name" value="REDOX-CYCLING DRUG-SENSING TRANSCRIPTIONAL ACTIVATOR SOXR"/>
    <property type="match status" value="1"/>
</dbReference>
<evidence type="ECO:0000259" key="5">
    <source>
        <dbReference type="PROSITE" id="PS50937"/>
    </source>
</evidence>
<dbReference type="GO" id="GO:0003700">
    <property type="term" value="F:DNA-binding transcription factor activity"/>
    <property type="evidence" value="ECO:0007669"/>
    <property type="project" value="InterPro"/>
</dbReference>
<dbReference type="InterPro" id="IPR036244">
    <property type="entry name" value="TipA-like_antibiotic-bd"/>
</dbReference>
<keyword evidence="2" id="KW-0238">DNA-binding</keyword>
<dbReference type="Pfam" id="PF13411">
    <property type="entry name" value="MerR_1"/>
    <property type="match status" value="1"/>
</dbReference>
<evidence type="ECO:0000256" key="1">
    <source>
        <dbReference type="ARBA" id="ARBA00023015"/>
    </source>
</evidence>
<comment type="caution">
    <text evidence="6">The sequence shown here is derived from an EMBL/GenBank/DDBJ whole genome shotgun (WGS) entry which is preliminary data.</text>
</comment>
<evidence type="ECO:0000256" key="4">
    <source>
        <dbReference type="ARBA" id="ARBA00023163"/>
    </source>
</evidence>
<feature type="domain" description="HTH merR-type" evidence="5">
    <location>
        <begin position="1"/>
        <end position="71"/>
    </location>
</feature>
<dbReference type="SMART" id="SM00422">
    <property type="entry name" value="HTH_MERR"/>
    <property type="match status" value="1"/>
</dbReference>
<dbReference type="PROSITE" id="PS50937">
    <property type="entry name" value="HTH_MERR_2"/>
    <property type="match status" value="1"/>
</dbReference>
<keyword evidence="1" id="KW-0805">Transcription regulation</keyword>
<name>W1YB04_9ZZZZ</name>
<dbReference type="InterPro" id="IPR012925">
    <property type="entry name" value="TipAS_dom"/>
</dbReference>
<dbReference type="SUPFAM" id="SSF89082">
    <property type="entry name" value="Antibiotic binding domain of TipA-like multidrug resistance regulators"/>
    <property type="match status" value="1"/>
</dbReference>
<dbReference type="Gene3D" id="1.10.1660.10">
    <property type="match status" value="1"/>
</dbReference>
<sequence>MEYSIRDLSKMAGVSTRTLRYYDEIDILKPAKISDSGYRVYSDNEIDILQQILFYKELGLDLKTIKQILSSPSFDIVEALYKHKKALIEKKAQIDLLIKNVEDTIKSKEGGYKMKNKDKFEGFKKELIDKNENKYGNEIRKKYGDDVVNQSNAKMMGMSEEKYEEFKQLEKEIINTLNLAMDEGNPRGELAMKACQLHKNWLEYTWSFYSKEAHRNLAEMYIYDERFKKYYDDNREGMSQFLRDALLEFTK</sequence>
<dbReference type="InterPro" id="IPR009061">
    <property type="entry name" value="DNA-bd_dom_put_sf"/>
</dbReference>
<gene>
    <name evidence="6" type="ORF">Q604_UNBC07571G0001</name>
</gene>
<evidence type="ECO:0000313" key="6">
    <source>
        <dbReference type="EMBL" id="ETJ38299.1"/>
    </source>
</evidence>